<dbReference type="RefSeq" id="WP_034588884.1">
    <property type="nucleotide sequence ID" value="NZ_JRPE02000023.1"/>
</dbReference>
<evidence type="ECO:0000313" key="2">
    <source>
        <dbReference type="EMBL" id="TLD91145.1"/>
    </source>
</evidence>
<sequence length="302" mass="34676">MNEIENKEIATISPQEEAIQNEAITNKNNVEEKSKDKNKKQNEKSKKNAIAKDPYKESLNFHCEQFFGKNWKYIASFLGIAILIFAYELNHISTKMNDLEQVVLENNSKVVLTTSDGRAIKVTKEPLKAEYLKQFAISTYVNNLIVSRSQLTNNFQASQFKDYGEVMDNVPQIRNILTNFMDYKEDEEKGIQVNQVAVGDLRAYVQWLISATAQDKLPEYIAIKDYSVEKYEYTGNKFSTEIIIKVVAQSYILSENNYKQQNGNFKIISEGSFDLNKSSDINPYGLRIERIKIEPVVKSKTS</sequence>
<dbReference type="EMBL" id="JRPE02000023">
    <property type="protein sequence ID" value="TLD91145.1"/>
    <property type="molecule type" value="Genomic_DNA"/>
</dbReference>
<dbReference type="AlphaFoldDB" id="A0A4U8SW54"/>
<feature type="region of interest" description="Disordered" evidence="1">
    <location>
        <begin position="1"/>
        <end position="49"/>
    </location>
</feature>
<feature type="compositionally biased region" description="Basic and acidic residues" evidence="1">
    <location>
        <begin position="29"/>
        <end position="46"/>
    </location>
</feature>
<organism evidence="2 3">
    <name type="scientific">Helicobacter magdeburgensis</name>
    <dbReference type="NCBI Taxonomy" id="471858"/>
    <lineage>
        <taxon>Bacteria</taxon>
        <taxon>Pseudomonadati</taxon>
        <taxon>Campylobacterota</taxon>
        <taxon>Epsilonproteobacteria</taxon>
        <taxon>Campylobacterales</taxon>
        <taxon>Helicobacteraceae</taxon>
        <taxon>Helicobacter</taxon>
    </lineage>
</organism>
<proteinExistence type="predicted"/>
<reference evidence="2 3" key="1">
    <citation type="journal article" date="2014" name="Genome Announc.">
        <title>Draft genome sequences of eight enterohepatic helicobacter species isolated from both laboratory and wild rodents.</title>
        <authorList>
            <person name="Sheh A."/>
            <person name="Shen Z."/>
            <person name="Fox J.G."/>
        </authorList>
    </citation>
    <scope>NUCLEOTIDE SEQUENCE [LARGE SCALE GENOMIC DNA]</scope>
    <source>
        <strain evidence="2 3">MIT 96-1001</strain>
    </source>
</reference>
<name>A0A4U8SW54_9HELI</name>
<comment type="caution">
    <text evidence="2">The sequence shown here is derived from an EMBL/GenBank/DDBJ whole genome shotgun (WGS) entry which is preliminary data.</text>
</comment>
<keyword evidence="3" id="KW-1185">Reference proteome</keyword>
<accession>A0A4U8SW54</accession>
<dbReference type="Proteomes" id="UP000029921">
    <property type="component" value="Unassembled WGS sequence"/>
</dbReference>
<evidence type="ECO:0000313" key="3">
    <source>
        <dbReference type="Proteomes" id="UP000029921"/>
    </source>
</evidence>
<gene>
    <name evidence="2" type="ORF">LS74_010170</name>
</gene>
<evidence type="ECO:0000256" key="1">
    <source>
        <dbReference type="SAM" id="MobiDB-lite"/>
    </source>
</evidence>
<protein>
    <submittedName>
        <fullName evidence="2">Uncharacterized protein</fullName>
    </submittedName>
</protein>